<protein>
    <submittedName>
        <fullName evidence="1">Uncharacterized protein</fullName>
    </submittedName>
</protein>
<dbReference type="EMBL" id="VBAL01000128">
    <property type="protein sequence ID" value="TMI99842.1"/>
    <property type="molecule type" value="Genomic_DNA"/>
</dbReference>
<evidence type="ECO:0000313" key="2">
    <source>
        <dbReference type="Proteomes" id="UP000319353"/>
    </source>
</evidence>
<dbReference type="Proteomes" id="UP000319353">
    <property type="component" value="Unassembled WGS sequence"/>
</dbReference>
<accession>A0A537KVR2</accession>
<evidence type="ECO:0000313" key="1">
    <source>
        <dbReference type="EMBL" id="TMI99842.1"/>
    </source>
</evidence>
<gene>
    <name evidence="1" type="ORF">E6H01_10455</name>
</gene>
<comment type="caution">
    <text evidence="1">The sequence shown here is derived from an EMBL/GenBank/DDBJ whole genome shotgun (WGS) entry which is preliminary data.</text>
</comment>
<reference evidence="1 2" key="1">
    <citation type="journal article" date="2019" name="Nat. Microbiol.">
        <title>Mediterranean grassland soil C-N compound turnover is dependent on rainfall and depth, and is mediated by genomically divergent microorganisms.</title>
        <authorList>
            <person name="Diamond S."/>
            <person name="Andeer P.F."/>
            <person name="Li Z."/>
            <person name="Crits-Christoph A."/>
            <person name="Burstein D."/>
            <person name="Anantharaman K."/>
            <person name="Lane K.R."/>
            <person name="Thomas B.C."/>
            <person name="Pan C."/>
            <person name="Northen T.R."/>
            <person name="Banfield J.F."/>
        </authorList>
    </citation>
    <scope>NUCLEOTIDE SEQUENCE [LARGE SCALE GENOMIC DNA]</scope>
    <source>
        <strain evidence="1">NP_4</strain>
    </source>
</reference>
<organism evidence="1 2">
    <name type="scientific">Candidatus Segetimicrobium genomatis</name>
    <dbReference type="NCBI Taxonomy" id="2569760"/>
    <lineage>
        <taxon>Bacteria</taxon>
        <taxon>Bacillati</taxon>
        <taxon>Candidatus Sysuimicrobiota</taxon>
        <taxon>Candidatus Sysuimicrobiia</taxon>
        <taxon>Candidatus Sysuimicrobiales</taxon>
        <taxon>Candidatus Segetimicrobiaceae</taxon>
        <taxon>Candidatus Segetimicrobium</taxon>
    </lineage>
</organism>
<name>A0A537KVR2_9BACT</name>
<proteinExistence type="predicted"/>
<dbReference type="AlphaFoldDB" id="A0A537KVR2"/>
<sequence length="132" mass="14151">MAIMGWWSAVLLLVVVTAVPLRIAQAPAPDVVARNLAENVLGQGTVQRIQVSSGGALVDIAWEAALYRPTHTVQKNREQLQGEAEIATGSIMGVMRPEMITFAILLKGRTLAAGWRTRGEEFAITFAPDLGG</sequence>